<evidence type="ECO:0000313" key="2">
    <source>
        <dbReference type="Proteomes" id="UP000663760"/>
    </source>
</evidence>
<sequence>MSTLREHGRTRIIQSISISISSFISLETPGLAFLVHLIEREREREREREIEKSATEAEIHVRNRLILRSIQTAKNIFRGSFSGRRGMLGFEPQPSFDSSK</sequence>
<proteinExistence type="predicted"/>
<dbReference type="AlphaFoldDB" id="A0A7I8LIE5"/>
<name>A0A7I8LIE5_SPIIN</name>
<keyword evidence="2" id="KW-1185">Reference proteome</keyword>
<evidence type="ECO:0000313" key="1">
    <source>
        <dbReference type="EMBL" id="CAA7409801.1"/>
    </source>
</evidence>
<reference evidence="1" key="1">
    <citation type="submission" date="2020-02" db="EMBL/GenBank/DDBJ databases">
        <authorList>
            <person name="Scholz U."/>
            <person name="Mascher M."/>
            <person name="Fiebig A."/>
        </authorList>
    </citation>
    <scope>NUCLEOTIDE SEQUENCE</scope>
</reference>
<organism evidence="1 2">
    <name type="scientific">Spirodela intermedia</name>
    <name type="common">Intermediate duckweed</name>
    <dbReference type="NCBI Taxonomy" id="51605"/>
    <lineage>
        <taxon>Eukaryota</taxon>
        <taxon>Viridiplantae</taxon>
        <taxon>Streptophyta</taxon>
        <taxon>Embryophyta</taxon>
        <taxon>Tracheophyta</taxon>
        <taxon>Spermatophyta</taxon>
        <taxon>Magnoliopsida</taxon>
        <taxon>Liliopsida</taxon>
        <taxon>Araceae</taxon>
        <taxon>Lemnoideae</taxon>
        <taxon>Spirodela</taxon>
    </lineage>
</organism>
<dbReference type="Proteomes" id="UP000663760">
    <property type="component" value="Chromosome 16"/>
</dbReference>
<gene>
    <name evidence="1" type="ORF">SI8410_16020479</name>
</gene>
<dbReference type="EMBL" id="LR746279">
    <property type="protein sequence ID" value="CAA7409801.1"/>
    <property type="molecule type" value="Genomic_DNA"/>
</dbReference>
<protein>
    <submittedName>
        <fullName evidence="1">Uncharacterized protein</fullName>
    </submittedName>
</protein>
<accession>A0A7I8LIE5</accession>